<evidence type="ECO:0000313" key="3">
    <source>
        <dbReference type="Proteomes" id="UP000307074"/>
    </source>
</evidence>
<dbReference type="Gene3D" id="3.40.50.1240">
    <property type="entry name" value="Phosphoglycerate mutase-like"/>
    <property type="match status" value="1"/>
</dbReference>
<dbReference type="GO" id="GO:0045820">
    <property type="term" value="P:negative regulation of glycolytic process"/>
    <property type="evidence" value="ECO:0007669"/>
    <property type="project" value="TreeGrafter"/>
</dbReference>
<dbReference type="PROSITE" id="PS00175">
    <property type="entry name" value="PG_MUTASE"/>
    <property type="match status" value="1"/>
</dbReference>
<dbReference type="InterPro" id="IPR029033">
    <property type="entry name" value="His_PPase_superfam"/>
</dbReference>
<dbReference type="SMART" id="SM00855">
    <property type="entry name" value="PGAM"/>
    <property type="match status" value="1"/>
</dbReference>
<proteinExistence type="predicted"/>
<reference evidence="2 3" key="1">
    <citation type="submission" date="2018-07" db="EMBL/GenBank/DDBJ databases">
        <authorList>
            <person name="Feyereisen M."/>
        </authorList>
    </citation>
    <scope>NUCLEOTIDE SEQUENCE [LARGE SCALE GENOMIC DNA]</scope>
    <source>
        <strain evidence="2 3">UCCLBBS449</strain>
    </source>
</reference>
<evidence type="ECO:0000256" key="1">
    <source>
        <dbReference type="ARBA" id="ARBA00022801"/>
    </source>
</evidence>
<keyword evidence="1" id="KW-0378">Hydrolase</keyword>
<dbReference type="GO" id="GO:0004331">
    <property type="term" value="F:fructose-2,6-bisphosphate 2-phosphatase activity"/>
    <property type="evidence" value="ECO:0007669"/>
    <property type="project" value="TreeGrafter"/>
</dbReference>
<dbReference type="Proteomes" id="UP000307074">
    <property type="component" value="Chromosome"/>
</dbReference>
<evidence type="ECO:0000313" key="2">
    <source>
        <dbReference type="EMBL" id="QCZ54300.1"/>
    </source>
</evidence>
<dbReference type="InterPro" id="IPR051695">
    <property type="entry name" value="Phosphoglycerate_Mutase"/>
</dbReference>
<accession>A0A5B7Y376</accession>
<dbReference type="RefSeq" id="WP_042520669.1">
    <property type="nucleotide sequence ID" value="NZ_CP031198.1"/>
</dbReference>
<dbReference type="PANTHER" id="PTHR46517">
    <property type="entry name" value="FRUCTOSE-2,6-BISPHOSPHATASE TIGAR"/>
    <property type="match status" value="1"/>
</dbReference>
<dbReference type="CDD" id="cd07067">
    <property type="entry name" value="HP_PGM_like"/>
    <property type="match status" value="1"/>
</dbReference>
<dbReference type="GO" id="GO:0043456">
    <property type="term" value="P:regulation of pentose-phosphate shunt"/>
    <property type="evidence" value="ECO:0007669"/>
    <property type="project" value="TreeGrafter"/>
</dbReference>
<organism evidence="2 3">
    <name type="scientific">Levilactobacillus brevis</name>
    <name type="common">Lactobacillus brevis</name>
    <dbReference type="NCBI Taxonomy" id="1580"/>
    <lineage>
        <taxon>Bacteria</taxon>
        <taxon>Bacillati</taxon>
        <taxon>Bacillota</taxon>
        <taxon>Bacilli</taxon>
        <taxon>Lactobacillales</taxon>
        <taxon>Lactobacillaceae</taxon>
        <taxon>Levilactobacillus</taxon>
    </lineage>
</organism>
<gene>
    <name evidence="2" type="ORF">UCCLBBS449_2394</name>
</gene>
<dbReference type="GO" id="GO:0005829">
    <property type="term" value="C:cytosol"/>
    <property type="evidence" value="ECO:0007669"/>
    <property type="project" value="TreeGrafter"/>
</dbReference>
<dbReference type="InterPro" id="IPR013078">
    <property type="entry name" value="His_Pase_superF_clade-1"/>
</dbReference>
<dbReference type="PANTHER" id="PTHR46517:SF1">
    <property type="entry name" value="FRUCTOSE-2,6-BISPHOSPHATASE TIGAR"/>
    <property type="match status" value="1"/>
</dbReference>
<dbReference type="EMBL" id="CP031198">
    <property type="protein sequence ID" value="QCZ54300.1"/>
    <property type="molecule type" value="Genomic_DNA"/>
</dbReference>
<dbReference type="SUPFAM" id="SSF53254">
    <property type="entry name" value="Phosphoglycerate mutase-like"/>
    <property type="match status" value="1"/>
</dbReference>
<protein>
    <submittedName>
        <fullName evidence="2">Phosphoglycerate mutase</fullName>
    </submittedName>
</protein>
<dbReference type="InterPro" id="IPR001345">
    <property type="entry name" value="PG/BPGM_mutase_AS"/>
</dbReference>
<dbReference type="AlphaFoldDB" id="A0A5B7Y376"/>
<dbReference type="Pfam" id="PF00300">
    <property type="entry name" value="His_Phos_1"/>
    <property type="match status" value="1"/>
</dbReference>
<dbReference type="PIRSF" id="PIRSF000709">
    <property type="entry name" value="6PFK_2-Ptase"/>
    <property type="match status" value="1"/>
</dbReference>
<sequence>MTESIIYVTRHGETLLNTLDRMQGWCDSELTSTGEQQAIQSGKQLSKLSFDYVYSSDLHRAIQTRNLLLAQNQHSAHVVTPNRLFREVFFGYYEGLNATSIWASIAKPYGVTTQNELIQKLGFPAVRKLMHQQDPYNLAETYDQVMQRWQAGLDLIHKHTKDHAKILLVTHGTFIRTLADSQGIDTINNFPKNGGITILKQTDSRVQLIKYNQMKL</sequence>
<name>A0A5B7Y376_LEVBR</name>